<evidence type="ECO:0000256" key="4">
    <source>
        <dbReference type="ARBA" id="ARBA00022759"/>
    </source>
</evidence>
<dbReference type="CDD" id="cd01647">
    <property type="entry name" value="RT_LTR"/>
    <property type="match status" value="1"/>
</dbReference>
<dbReference type="Gene3D" id="3.30.70.270">
    <property type="match status" value="2"/>
</dbReference>
<keyword evidence="1" id="KW-0808">Transferase</keyword>
<dbReference type="PANTHER" id="PTHR48475">
    <property type="entry name" value="RIBONUCLEASE H"/>
    <property type="match status" value="1"/>
</dbReference>
<keyword evidence="6" id="KW-0695">RNA-directed DNA polymerase</keyword>
<feature type="domain" description="Reverse transcriptase RNase H-like" evidence="8">
    <location>
        <begin position="806"/>
        <end position="899"/>
    </location>
</feature>
<keyword evidence="3" id="KW-0540">Nuclease</keyword>
<dbReference type="Pfam" id="PF00078">
    <property type="entry name" value="RVT_1"/>
    <property type="match status" value="1"/>
</dbReference>
<keyword evidence="4" id="KW-0255">Endonuclease</keyword>
<dbReference type="InterPro" id="IPR000477">
    <property type="entry name" value="RT_dom"/>
</dbReference>
<dbReference type="GO" id="GO:0003964">
    <property type="term" value="F:RNA-directed DNA polymerase activity"/>
    <property type="evidence" value="ECO:0007669"/>
    <property type="project" value="UniProtKB-KW"/>
</dbReference>
<keyword evidence="2" id="KW-0548">Nucleotidyltransferase</keyword>
<dbReference type="InterPro" id="IPR043128">
    <property type="entry name" value="Rev_trsase/Diguanyl_cyclase"/>
</dbReference>
<organism evidence="9 10">
    <name type="scientific">Vitis vinifera</name>
    <name type="common">Grape</name>
    <dbReference type="NCBI Taxonomy" id="29760"/>
    <lineage>
        <taxon>Eukaryota</taxon>
        <taxon>Viridiplantae</taxon>
        <taxon>Streptophyta</taxon>
        <taxon>Embryophyta</taxon>
        <taxon>Tracheophyta</taxon>
        <taxon>Spermatophyta</taxon>
        <taxon>Magnoliopsida</taxon>
        <taxon>eudicotyledons</taxon>
        <taxon>Gunneridae</taxon>
        <taxon>Pentapetalae</taxon>
        <taxon>rosids</taxon>
        <taxon>Vitales</taxon>
        <taxon>Vitaceae</taxon>
        <taxon>Viteae</taxon>
        <taxon>Vitis</taxon>
    </lineage>
</organism>
<dbReference type="PANTHER" id="PTHR48475:SF1">
    <property type="entry name" value="RNASE H TYPE-1 DOMAIN-CONTAINING PROTEIN"/>
    <property type="match status" value="1"/>
</dbReference>
<dbReference type="Pfam" id="PF17917">
    <property type="entry name" value="RT_RNaseH"/>
    <property type="match status" value="1"/>
</dbReference>
<gene>
    <name evidence="9" type="primary">pol_1795</name>
    <name evidence="9" type="ORF">CK203_102945</name>
</gene>
<comment type="caution">
    <text evidence="9">The sequence shown here is derived from an EMBL/GenBank/DDBJ whole genome shotgun (WGS) entry which is preliminary data.</text>
</comment>
<dbReference type="Proteomes" id="UP000288805">
    <property type="component" value="Unassembled WGS sequence"/>
</dbReference>
<evidence type="ECO:0000256" key="6">
    <source>
        <dbReference type="ARBA" id="ARBA00022918"/>
    </source>
</evidence>
<dbReference type="SUPFAM" id="SSF56672">
    <property type="entry name" value="DNA/RNA polymerases"/>
    <property type="match status" value="1"/>
</dbReference>
<evidence type="ECO:0000256" key="3">
    <source>
        <dbReference type="ARBA" id="ARBA00022722"/>
    </source>
</evidence>
<evidence type="ECO:0000259" key="7">
    <source>
        <dbReference type="Pfam" id="PF00078"/>
    </source>
</evidence>
<dbReference type="InterPro" id="IPR041373">
    <property type="entry name" value="RT_RNaseH"/>
</dbReference>
<dbReference type="GO" id="GO:0016787">
    <property type="term" value="F:hydrolase activity"/>
    <property type="evidence" value="ECO:0007669"/>
    <property type="project" value="UniProtKB-KW"/>
</dbReference>
<dbReference type="EMBL" id="QGNW01001376">
    <property type="protein sequence ID" value="RVW43544.1"/>
    <property type="molecule type" value="Genomic_DNA"/>
</dbReference>
<dbReference type="AlphaFoldDB" id="A0A438E7D7"/>
<reference evidence="9 10" key="1">
    <citation type="journal article" date="2018" name="PLoS Genet.">
        <title>Population sequencing reveals clonal diversity and ancestral inbreeding in the grapevine cultivar Chardonnay.</title>
        <authorList>
            <person name="Roach M.J."/>
            <person name="Johnson D.L."/>
            <person name="Bohlmann J."/>
            <person name="van Vuuren H.J."/>
            <person name="Jones S.J."/>
            <person name="Pretorius I.S."/>
            <person name="Schmidt S.A."/>
            <person name="Borneman A.R."/>
        </authorList>
    </citation>
    <scope>NUCLEOTIDE SEQUENCE [LARGE SCALE GENOMIC DNA]</scope>
    <source>
        <strain evidence="10">cv. Chardonnay</strain>
        <tissue evidence="9">Leaf</tissue>
    </source>
</reference>
<keyword evidence="5" id="KW-0378">Hydrolase</keyword>
<proteinExistence type="predicted"/>
<name>A0A438E7D7_VITVI</name>
<dbReference type="InterPro" id="IPR043502">
    <property type="entry name" value="DNA/RNA_pol_sf"/>
</dbReference>
<dbReference type="GO" id="GO:0004519">
    <property type="term" value="F:endonuclease activity"/>
    <property type="evidence" value="ECO:0007669"/>
    <property type="project" value="UniProtKB-KW"/>
</dbReference>
<evidence type="ECO:0000259" key="8">
    <source>
        <dbReference type="Pfam" id="PF17917"/>
    </source>
</evidence>
<evidence type="ECO:0000256" key="2">
    <source>
        <dbReference type="ARBA" id="ARBA00022695"/>
    </source>
</evidence>
<evidence type="ECO:0000256" key="1">
    <source>
        <dbReference type="ARBA" id="ARBA00022679"/>
    </source>
</evidence>
<feature type="domain" description="Reverse transcriptase" evidence="7">
    <location>
        <begin position="627"/>
        <end position="746"/>
    </location>
</feature>
<protein>
    <submittedName>
        <fullName evidence="9">Retrovirus-related Pol polyprotein from transposon 17.6</fullName>
    </submittedName>
</protein>
<sequence>MVEVSDSSTAWDDLEGIPVASLSAKFRMPNIERYTGIGRPRIHLRLYSIVMNAHGVQTPFVLIPNVDEVHTSDVDDVHTPDIQYVIRRGRVVQQKPPTGARPLKSAVSHKKVRREDDETVVEYPGSPISIWSLLTSSITHRNALIRALIQIKVETTTSLEGLIHMMTVGRATCIVFSDDDLPPEGPDLTRHLYISFGCSGHRFPYVLLKNDSALNVFSLATAIALGYAPLEFNPSTQTIRVYDSTKREVMTTLEIDLLIGPATFPTLFQILRIPTFFNLLLGRPWIHRTGAIPSFLHQKINHSEDDLFFTRFTFDEVQTLEIEDFCKDFVTMSFDQYIRTMILDMMRNMSFLPGMGLRRRQHGLSEFIVIPTHDVPFGLGFIPTETDYQYMARLHKERVRARLTLTPFDYPIRPYNMKLADYFVRASELQTHSDGIIDGFNTVQEVENQHLFHQLQLSDGTLGTSAFALVAPSFPDRMSLTTLYFQDEVDEHGIFAGIGDMVNGTVPHDEYIDEMLTMSVSQIDGIVQPELASPFDLFRVSAIEVADEIQTAFALKFSKDAIDDDSSSAFDLGHIDQRVSPAIRDIEVVDFGKRGDSEAAQCEIFINSQVSRVAGQCLPCSQKGRQGHLMLSFMDGFFRHNHILMAPKDMEKTFFITEWDTYYYRVMSFGLKNAGATYQRAETTLFHDMMHRDVEVYVDNMIVKFRDRADHLAALERFFERIKQFQLRLNPKKSTFGLTSGKLLGYMANERGIEVNPNKIRVILDRPAPKTEREIRGFLGRLQYISRFIARLTDLFLVPPASGRHLFLYLLVSDIALGCMLAQLDDSGNERAIYYLSKRILDYEMGYVMIERFCLALVWVTRRLIHYMTEYSVHLISRLDPLRYLFDRPALISRLMRWVIDDDFPYEDIAVVTSLLGWRMYFDGATNHSGYGIGVLLISPHGDHIPRSMEVFGHSNMVLRHIQGEWKTKDVKLRPYHAYLELLIGRFDDLRSRLCQSSDKRVVVEWSGIELWFGWFSIGYDWIQFWPFWGWFYLGSGHGGDVLASVSAESVDSAGFVGQVLELTKSAQEPNSDPLLWAVQLSSSLNSAGTLLLSPKLAQLLVSPIYWANNVSIMWKFLKKAVSSKIAPSMLILALLSSTVIPNRRLYPMAYRLYMELLKRWAALWLSIDMFLEDTMDDSQVVATSVVETLTSLVKSLQACVEDAVDIFEMMRGKDIFPWNSIVPVHEECGDHDGTIKLLDRMLGVGI</sequence>
<evidence type="ECO:0000313" key="9">
    <source>
        <dbReference type="EMBL" id="RVW43544.1"/>
    </source>
</evidence>
<accession>A0A438E7D7</accession>
<evidence type="ECO:0000256" key="5">
    <source>
        <dbReference type="ARBA" id="ARBA00022801"/>
    </source>
</evidence>
<evidence type="ECO:0000313" key="10">
    <source>
        <dbReference type="Proteomes" id="UP000288805"/>
    </source>
</evidence>